<keyword evidence="2" id="KW-1185">Reference proteome</keyword>
<evidence type="ECO:0000313" key="2">
    <source>
        <dbReference type="Proteomes" id="UP000078046"/>
    </source>
</evidence>
<dbReference type="EMBL" id="LWCA01002055">
    <property type="protein sequence ID" value="OAF64174.1"/>
    <property type="molecule type" value="Genomic_DNA"/>
</dbReference>
<proteinExistence type="predicted"/>
<dbReference type="AlphaFoldDB" id="A0A177ASF7"/>
<sequence length="110" mass="12977">MTKFHDTKKIVHLKSPHQLFKRNELNLFITNDYNDYDPKYTIENYTLVINIGVLLPQGTSFIFQSDVVQRIIEIAQIKMKTMHFPFTFNFTYVDSKCNIAEALNQVILLF</sequence>
<evidence type="ECO:0000313" key="1">
    <source>
        <dbReference type="EMBL" id="OAF64174.1"/>
    </source>
</evidence>
<protein>
    <submittedName>
        <fullName evidence="1">Uncharacterized protein</fullName>
    </submittedName>
</protein>
<name>A0A177ASF7_9BILA</name>
<reference evidence="1 2" key="1">
    <citation type="submission" date="2016-04" db="EMBL/GenBank/DDBJ databases">
        <title>The genome of Intoshia linei affirms orthonectids as highly simplified spiralians.</title>
        <authorList>
            <person name="Mikhailov K.V."/>
            <person name="Slusarev G.S."/>
            <person name="Nikitin M.A."/>
            <person name="Logacheva M.D."/>
            <person name="Penin A."/>
            <person name="Aleoshin V."/>
            <person name="Panchin Y.V."/>
        </authorList>
    </citation>
    <scope>NUCLEOTIDE SEQUENCE [LARGE SCALE GENOMIC DNA]</scope>
    <source>
        <strain evidence="1">Intl2013</strain>
        <tissue evidence="1">Whole animal</tissue>
    </source>
</reference>
<dbReference type="Proteomes" id="UP000078046">
    <property type="component" value="Unassembled WGS sequence"/>
</dbReference>
<organism evidence="1 2">
    <name type="scientific">Intoshia linei</name>
    <dbReference type="NCBI Taxonomy" id="1819745"/>
    <lineage>
        <taxon>Eukaryota</taxon>
        <taxon>Metazoa</taxon>
        <taxon>Spiralia</taxon>
        <taxon>Lophotrochozoa</taxon>
        <taxon>Mesozoa</taxon>
        <taxon>Orthonectida</taxon>
        <taxon>Rhopaluridae</taxon>
        <taxon>Intoshia</taxon>
    </lineage>
</organism>
<comment type="caution">
    <text evidence="1">The sequence shown here is derived from an EMBL/GenBank/DDBJ whole genome shotgun (WGS) entry which is preliminary data.</text>
</comment>
<gene>
    <name evidence="1" type="ORF">A3Q56_08116</name>
</gene>
<accession>A0A177ASF7</accession>